<accession>A0ABY7G1H5</accession>
<comment type="cofactor">
    <cofactor evidence="1">
        <name>Mg(2+)</name>
        <dbReference type="ChEBI" id="CHEBI:18420"/>
    </cofactor>
</comment>
<evidence type="ECO:0000256" key="7">
    <source>
        <dbReference type="ARBA" id="ARBA00025769"/>
    </source>
</evidence>
<sequence>MSSKMGDKVENGDNMPHITQIAAMEKLSGSRFCKYVKPKKRLTNDAERITGIVMTNANTMLVKGKKVEAVGIRVAIGELCEWLEQFPNVSLVAHNGRWFDFRVVKSAIESIGMKDRLYKCVCTLVDSLPIFQKMYPGQSHKQANLVHSLLGTRYNEHDATADVDALSKLISFVDLYRKEILKYSFDFSDI</sequence>
<dbReference type="SMART" id="SM00479">
    <property type="entry name" value="EXOIII"/>
    <property type="match status" value="1"/>
</dbReference>
<dbReference type="Pfam" id="PF00929">
    <property type="entry name" value="RNase_T"/>
    <property type="match status" value="1"/>
</dbReference>
<keyword evidence="10" id="KW-1185">Reference proteome</keyword>
<keyword evidence="2" id="KW-0540">Nuclease</keyword>
<evidence type="ECO:0000313" key="9">
    <source>
        <dbReference type="EMBL" id="WAR28080.1"/>
    </source>
</evidence>
<dbReference type="SUPFAM" id="SSF53098">
    <property type="entry name" value="Ribonuclease H-like"/>
    <property type="match status" value="1"/>
</dbReference>
<dbReference type="Gene3D" id="3.30.420.10">
    <property type="entry name" value="Ribonuclease H-like superfamily/Ribonuclease H"/>
    <property type="match status" value="1"/>
</dbReference>
<dbReference type="InterPro" id="IPR012337">
    <property type="entry name" value="RNaseH-like_sf"/>
</dbReference>
<dbReference type="Proteomes" id="UP001164746">
    <property type="component" value="Chromosome 15"/>
</dbReference>
<gene>
    <name evidence="9" type="ORF">MAR_013784</name>
</gene>
<evidence type="ECO:0000259" key="8">
    <source>
        <dbReference type="SMART" id="SM00479"/>
    </source>
</evidence>
<dbReference type="PANTHER" id="PTHR13058:SF22">
    <property type="entry name" value="EXODEOXYRIBONUCLEASE III"/>
    <property type="match status" value="1"/>
</dbReference>
<organism evidence="9 10">
    <name type="scientific">Mya arenaria</name>
    <name type="common">Soft-shell clam</name>
    <dbReference type="NCBI Taxonomy" id="6604"/>
    <lineage>
        <taxon>Eukaryota</taxon>
        <taxon>Metazoa</taxon>
        <taxon>Spiralia</taxon>
        <taxon>Lophotrochozoa</taxon>
        <taxon>Mollusca</taxon>
        <taxon>Bivalvia</taxon>
        <taxon>Autobranchia</taxon>
        <taxon>Heteroconchia</taxon>
        <taxon>Euheterodonta</taxon>
        <taxon>Imparidentia</taxon>
        <taxon>Neoheterodontei</taxon>
        <taxon>Myida</taxon>
        <taxon>Myoidea</taxon>
        <taxon>Myidae</taxon>
        <taxon>Mya</taxon>
    </lineage>
</organism>
<keyword evidence="3" id="KW-0479">Metal-binding</keyword>
<evidence type="ECO:0000256" key="2">
    <source>
        <dbReference type="ARBA" id="ARBA00022722"/>
    </source>
</evidence>
<dbReference type="EMBL" id="CP111026">
    <property type="protein sequence ID" value="WAR28080.1"/>
    <property type="molecule type" value="Genomic_DNA"/>
</dbReference>
<evidence type="ECO:0000256" key="5">
    <source>
        <dbReference type="ARBA" id="ARBA00022839"/>
    </source>
</evidence>
<evidence type="ECO:0000256" key="1">
    <source>
        <dbReference type="ARBA" id="ARBA00001946"/>
    </source>
</evidence>
<name>A0ABY7G1H5_MYAAR</name>
<dbReference type="PANTHER" id="PTHR13058">
    <property type="entry name" value="THREE PRIME REPAIR EXONUCLEASE 1, 2"/>
    <property type="match status" value="1"/>
</dbReference>
<dbReference type="InterPro" id="IPR013520">
    <property type="entry name" value="Ribonucl_H"/>
</dbReference>
<evidence type="ECO:0000256" key="3">
    <source>
        <dbReference type="ARBA" id="ARBA00022723"/>
    </source>
</evidence>
<protein>
    <recommendedName>
        <fullName evidence="8">Exonuclease domain-containing protein</fullName>
    </recommendedName>
</protein>
<dbReference type="InterPro" id="IPR036397">
    <property type="entry name" value="RNaseH_sf"/>
</dbReference>
<evidence type="ECO:0000256" key="4">
    <source>
        <dbReference type="ARBA" id="ARBA00022801"/>
    </source>
</evidence>
<comment type="similarity">
    <text evidence="7">Belongs to the exonuclease superfamily. TREX family.</text>
</comment>
<evidence type="ECO:0000256" key="6">
    <source>
        <dbReference type="ARBA" id="ARBA00022842"/>
    </source>
</evidence>
<proteinExistence type="inferred from homology"/>
<keyword evidence="6" id="KW-0460">Magnesium</keyword>
<feature type="domain" description="Exonuclease" evidence="8">
    <location>
        <begin position="7"/>
        <end position="179"/>
    </location>
</feature>
<evidence type="ECO:0000313" key="10">
    <source>
        <dbReference type="Proteomes" id="UP001164746"/>
    </source>
</evidence>
<dbReference type="CDD" id="cd06127">
    <property type="entry name" value="DEDDh"/>
    <property type="match status" value="1"/>
</dbReference>
<reference evidence="9" key="1">
    <citation type="submission" date="2022-11" db="EMBL/GenBank/DDBJ databases">
        <title>Centuries of genome instability and evolution in soft-shell clam transmissible cancer (bioRxiv).</title>
        <authorList>
            <person name="Hart S.F.M."/>
            <person name="Yonemitsu M.A."/>
            <person name="Giersch R.M."/>
            <person name="Beal B.F."/>
            <person name="Arriagada G."/>
            <person name="Davis B.W."/>
            <person name="Ostrander E.A."/>
            <person name="Goff S.P."/>
            <person name="Metzger M.J."/>
        </authorList>
    </citation>
    <scope>NUCLEOTIDE SEQUENCE</scope>
    <source>
        <strain evidence="9">MELC-2E11</strain>
        <tissue evidence="9">Siphon/mantle</tissue>
    </source>
</reference>
<keyword evidence="5" id="KW-0269">Exonuclease</keyword>
<dbReference type="InterPro" id="IPR040393">
    <property type="entry name" value="TREX1/2"/>
</dbReference>
<keyword evidence="4" id="KW-0378">Hydrolase</keyword>